<protein>
    <submittedName>
        <fullName evidence="2">Uncharacterized protein</fullName>
    </submittedName>
</protein>
<name>A0A383A7V4_9ZZZZ</name>
<accession>A0A383A7V4</accession>
<feature type="transmembrane region" description="Helical" evidence="1">
    <location>
        <begin position="12"/>
        <end position="30"/>
    </location>
</feature>
<keyword evidence="1" id="KW-0472">Membrane</keyword>
<gene>
    <name evidence="2" type="ORF">METZ01_LOCUS456810</name>
</gene>
<organism evidence="2">
    <name type="scientific">marine metagenome</name>
    <dbReference type="NCBI Taxonomy" id="408172"/>
    <lineage>
        <taxon>unclassified sequences</taxon>
        <taxon>metagenomes</taxon>
        <taxon>ecological metagenomes</taxon>
    </lineage>
</organism>
<proteinExistence type="predicted"/>
<dbReference type="AlphaFoldDB" id="A0A383A7V4"/>
<dbReference type="EMBL" id="UINC01190014">
    <property type="protein sequence ID" value="SVE03956.1"/>
    <property type="molecule type" value="Genomic_DNA"/>
</dbReference>
<reference evidence="2" key="1">
    <citation type="submission" date="2018-05" db="EMBL/GenBank/DDBJ databases">
        <authorList>
            <person name="Lanie J.A."/>
            <person name="Ng W.-L."/>
            <person name="Kazmierczak K.M."/>
            <person name="Andrzejewski T.M."/>
            <person name="Davidsen T.M."/>
            <person name="Wayne K.J."/>
            <person name="Tettelin H."/>
            <person name="Glass J.I."/>
            <person name="Rusch D."/>
            <person name="Podicherti R."/>
            <person name="Tsui H.-C.T."/>
            <person name="Winkler M.E."/>
        </authorList>
    </citation>
    <scope>NUCLEOTIDE SEQUENCE</scope>
</reference>
<evidence type="ECO:0000256" key="1">
    <source>
        <dbReference type="SAM" id="Phobius"/>
    </source>
</evidence>
<evidence type="ECO:0000313" key="2">
    <source>
        <dbReference type="EMBL" id="SVE03956.1"/>
    </source>
</evidence>
<keyword evidence="1" id="KW-1133">Transmembrane helix</keyword>
<keyword evidence="1" id="KW-0812">Transmembrane</keyword>
<sequence>MNYDEYKLEQITMLLGAILISNLAIAWCFFRGMNL</sequence>